<comment type="subcellular location">
    <subcellularLocation>
        <location evidence="2">Cell envelope</location>
    </subcellularLocation>
</comment>
<dbReference type="Gene3D" id="3.40.50.740">
    <property type="match status" value="1"/>
</dbReference>
<keyword evidence="10" id="KW-1185">Reference proteome</keyword>
<evidence type="ECO:0000259" key="7">
    <source>
        <dbReference type="Pfam" id="PF00384"/>
    </source>
</evidence>
<dbReference type="SUPFAM" id="SSF53706">
    <property type="entry name" value="Formate dehydrogenase/DMSO reductase, domains 1-3"/>
    <property type="match status" value="1"/>
</dbReference>
<dbReference type="Gene3D" id="2.40.40.20">
    <property type="match status" value="1"/>
</dbReference>
<dbReference type="Gene3D" id="3.40.228.10">
    <property type="entry name" value="Dimethylsulfoxide Reductase, domain 2"/>
    <property type="match status" value="2"/>
</dbReference>
<dbReference type="GO" id="GO:0009061">
    <property type="term" value="P:anaerobic respiration"/>
    <property type="evidence" value="ECO:0007669"/>
    <property type="project" value="TreeGrafter"/>
</dbReference>
<comment type="cofactor">
    <cofactor evidence="1">
        <name>[4Fe-4S] cluster</name>
        <dbReference type="ChEBI" id="CHEBI:49883"/>
    </cofactor>
</comment>
<dbReference type="GO" id="GO:0030313">
    <property type="term" value="C:cell envelope"/>
    <property type="evidence" value="ECO:0007669"/>
    <property type="project" value="UniProtKB-SubCell"/>
</dbReference>
<evidence type="ECO:0000259" key="8">
    <source>
        <dbReference type="Pfam" id="PF01568"/>
    </source>
</evidence>
<dbReference type="GO" id="GO:0016491">
    <property type="term" value="F:oxidoreductase activity"/>
    <property type="evidence" value="ECO:0007669"/>
    <property type="project" value="UniProtKB-KW"/>
</dbReference>
<keyword evidence="5" id="KW-0479">Metal-binding</keyword>
<proteinExistence type="inferred from homology"/>
<dbReference type="Pfam" id="PF01568">
    <property type="entry name" value="Molydop_binding"/>
    <property type="match status" value="1"/>
</dbReference>
<keyword evidence="4" id="KW-0411">Iron-sulfur</keyword>
<protein>
    <submittedName>
        <fullName evidence="9">Formate dehydrogenase (Quinone-dependent) catalytic subunit</fullName>
        <ecNumber evidence="9">1.2.1.2</ecNumber>
    </submittedName>
</protein>
<evidence type="ECO:0000256" key="3">
    <source>
        <dbReference type="ARBA" id="ARBA00010312"/>
    </source>
</evidence>
<dbReference type="GO" id="GO:0051539">
    <property type="term" value="F:4 iron, 4 sulfur cluster binding"/>
    <property type="evidence" value="ECO:0007669"/>
    <property type="project" value="UniProtKB-KW"/>
</dbReference>
<dbReference type="EC" id="1.2.1.2" evidence="9"/>
<dbReference type="SUPFAM" id="SSF50692">
    <property type="entry name" value="ADC-like"/>
    <property type="match status" value="1"/>
</dbReference>
<keyword evidence="6 9" id="KW-0560">Oxidoreductase</keyword>
<dbReference type="Pfam" id="PF00384">
    <property type="entry name" value="Molybdopterin"/>
    <property type="match status" value="1"/>
</dbReference>
<dbReference type="STRING" id="204669.Acid345_0454"/>
<dbReference type="CDD" id="cd02792">
    <property type="entry name" value="MopB_CT_Formate-Dh-Na-like"/>
    <property type="match status" value="1"/>
</dbReference>
<dbReference type="PANTHER" id="PTHR43598:SF1">
    <property type="entry name" value="FORMATE DEHYDROGENASE-O MAJOR SUBUNIT"/>
    <property type="match status" value="1"/>
</dbReference>
<dbReference type="EMBL" id="CP000360">
    <property type="protein sequence ID" value="ABF39459.1"/>
    <property type="molecule type" value="Genomic_DNA"/>
</dbReference>
<dbReference type="GO" id="GO:0009055">
    <property type="term" value="F:electron transfer activity"/>
    <property type="evidence" value="ECO:0007669"/>
    <property type="project" value="TreeGrafter"/>
</dbReference>
<dbReference type="GO" id="GO:0030151">
    <property type="term" value="F:molybdenum ion binding"/>
    <property type="evidence" value="ECO:0007669"/>
    <property type="project" value="TreeGrafter"/>
</dbReference>
<sequence length="816" mass="90624">MTNHWADMQHCKAILVEGSNAAENHVMAMKWIRKAQENGAIIIHVDPRFTRTSAGADIFARIRPGADAAFLNAMINHILENKLYDQDYVETHTNALMIGNADFDFKDGLFSGYDEEGHKYKTDTWGYQLDGSGKPRHATSLDDPHCVFSTLRKFFARYTLEVGERMSGIPAAQIKLIAETMAKHRPGTILYALGMTQHTTAVQGIRAFTIFQLLLGNIGKPGGGVNALRGEPNVQGACDMAVLNNYMPGYLNYPVHTEPTLAAWTVNNGSLRRKYLVNTLKAFYGDAATAENEFCYAWLPKRNSAKDYSAYGIFESALAGNMKLLWIAGQNPAVSSPNLKLVFEALGNLETLVVQELWETETAAFWKRPGVDPKSVKTEVFLLPAAFFMEKQGTITNSGAMVQWRYKAVPPPGQAKPDGEIVDIVYRRVRDLLKDSTDPKDQIVKRAFWTYTTPEDVLREINGRALHDIPGTDLKAGTLASRIADLKADGSTSSGCWIYAGVFSKGENLSKRRDHRTDPGKLGLYPNFGWTWPNNMRVLYNRASCDRHGKPYPGSKPIVWWDEEAKRWTGYDVPDVPVITDGPNTPNGQRAFHMNAEGVARLFAAVYKDPEPASDDLWRDASYVPKDGPLPEMYEPVESPVENPMHPKVRNNPMLKYPRVGSIHQPIGTAKDFPYVLMTSTVAEHWCGGSTTRNNPWLNELMPEPVCEIPEVLGSKLSVKSGDWVKVSSARGEVEVKAVVTPRMQPLQIAGQQVIIVWMPYNWGFQGLSTGPSVNHLTIDAVDPGAGTQETKACLVNVVKVRDASARRSDPRGRRA</sequence>
<evidence type="ECO:0000313" key="10">
    <source>
        <dbReference type="Proteomes" id="UP000002432"/>
    </source>
</evidence>
<dbReference type="HOGENOM" id="CLU_000422_1_2_0"/>
<feature type="domain" description="Molybdopterin dinucleotide-binding" evidence="8">
    <location>
        <begin position="680"/>
        <end position="794"/>
    </location>
</feature>
<reference evidence="9 10" key="1">
    <citation type="journal article" date="2009" name="Appl. Environ. Microbiol.">
        <title>Three genomes from the phylum Acidobacteria provide insight into the lifestyles of these microorganisms in soils.</title>
        <authorList>
            <person name="Ward N.L."/>
            <person name="Challacombe J.F."/>
            <person name="Janssen P.H."/>
            <person name="Henrissat B."/>
            <person name="Coutinho P.M."/>
            <person name="Wu M."/>
            <person name="Xie G."/>
            <person name="Haft D.H."/>
            <person name="Sait M."/>
            <person name="Badger J."/>
            <person name="Barabote R.D."/>
            <person name="Bradley B."/>
            <person name="Brettin T.S."/>
            <person name="Brinkac L.M."/>
            <person name="Bruce D."/>
            <person name="Creasy T."/>
            <person name="Daugherty S.C."/>
            <person name="Davidsen T.M."/>
            <person name="DeBoy R.T."/>
            <person name="Detter J.C."/>
            <person name="Dodson R.J."/>
            <person name="Durkin A.S."/>
            <person name="Ganapathy A."/>
            <person name="Gwinn-Giglio M."/>
            <person name="Han C.S."/>
            <person name="Khouri H."/>
            <person name="Kiss H."/>
            <person name="Kothari S.P."/>
            <person name="Madupu R."/>
            <person name="Nelson K.E."/>
            <person name="Nelson W.C."/>
            <person name="Paulsen I."/>
            <person name="Penn K."/>
            <person name="Ren Q."/>
            <person name="Rosovitz M.J."/>
            <person name="Selengut J.D."/>
            <person name="Shrivastava S."/>
            <person name="Sullivan S.A."/>
            <person name="Tapia R."/>
            <person name="Thompson L.S."/>
            <person name="Watkins K.L."/>
            <person name="Yang Q."/>
            <person name="Yu C."/>
            <person name="Zafar N."/>
            <person name="Zhou L."/>
            <person name="Kuske C.R."/>
        </authorList>
    </citation>
    <scope>NUCLEOTIDE SEQUENCE [LARGE SCALE GENOMIC DNA]</scope>
    <source>
        <strain evidence="9 10">Ellin345</strain>
    </source>
</reference>
<accession>Q1IUJ1</accession>
<keyword evidence="4" id="KW-0408">Iron</keyword>
<dbReference type="InterPro" id="IPR009010">
    <property type="entry name" value="Asp_de-COase-like_dom_sf"/>
</dbReference>
<organism evidence="9 10">
    <name type="scientific">Koribacter versatilis (strain Ellin345)</name>
    <dbReference type="NCBI Taxonomy" id="204669"/>
    <lineage>
        <taxon>Bacteria</taxon>
        <taxon>Pseudomonadati</taxon>
        <taxon>Acidobacteriota</taxon>
        <taxon>Terriglobia</taxon>
        <taxon>Terriglobales</taxon>
        <taxon>Candidatus Korobacteraceae</taxon>
        <taxon>Candidatus Korobacter</taxon>
    </lineage>
</organism>
<evidence type="ECO:0000256" key="4">
    <source>
        <dbReference type="ARBA" id="ARBA00022485"/>
    </source>
</evidence>
<name>Q1IUJ1_KORVE</name>
<dbReference type="AlphaFoldDB" id="Q1IUJ1"/>
<evidence type="ECO:0000256" key="5">
    <source>
        <dbReference type="ARBA" id="ARBA00022723"/>
    </source>
</evidence>
<evidence type="ECO:0000256" key="6">
    <source>
        <dbReference type="ARBA" id="ARBA00023002"/>
    </source>
</evidence>
<comment type="similarity">
    <text evidence="3">Belongs to the prokaryotic molybdopterin-containing oxidoreductase family.</text>
</comment>
<dbReference type="eggNOG" id="COG0243">
    <property type="taxonomic scope" value="Bacteria"/>
</dbReference>
<dbReference type="KEGG" id="aba:Acid345_0454"/>
<feature type="domain" description="Molybdopterin oxidoreductase" evidence="7">
    <location>
        <begin position="2"/>
        <end position="423"/>
    </location>
</feature>
<dbReference type="GO" id="GO:0043546">
    <property type="term" value="F:molybdopterin cofactor binding"/>
    <property type="evidence" value="ECO:0007669"/>
    <property type="project" value="InterPro"/>
</dbReference>
<dbReference type="Proteomes" id="UP000002432">
    <property type="component" value="Chromosome"/>
</dbReference>
<keyword evidence="4" id="KW-0004">4Fe-4S</keyword>
<dbReference type="PANTHER" id="PTHR43598">
    <property type="entry name" value="TUNGSTEN-CONTAINING FORMYLMETHANOFURAN DEHYDROGENASE 2 SUBUNIT B"/>
    <property type="match status" value="1"/>
</dbReference>
<gene>
    <name evidence="9" type="ordered locus">Acid345_0454</name>
</gene>
<evidence type="ECO:0000256" key="2">
    <source>
        <dbReference type="ARBA" id="ARBA00004196"/>
    </source>
</evidence>
<evidence type="ECO:0000313" key="9">
    <source>
        <dbReference type="EMBL" id="ABF39459.1"/>
    </source>
</evidence>
<dbReference type="EnsemblBacteria" id="ABF39459">
    <property type="protein sequence ID" value="ABF39459"/>
    <property type="gene ID" value="Acid345_0454"/>
</dbReference>
<dbReference type="InterPro" id="IPR006657">
    <property type="entry name" value="MoPterin_dinucl-bd_dom"/>
</dbReference>
<evidence type="ECO:0000256" key="1">
    <source>
        <dbReference type="ARBA" id="ARBA00001966"/>
    </source>
</evidence>
<dbReference type="InterPro" id="IPR006656">
    <property type="entry name" value="Mopterin_OxRdtase"/>
</dbReference>
<dbReference type="eggNOG" id="COG3383">
    <property type="taxonomic scope" value="Bacteria"/>
</dbReference>